<dbReference type="EMBL" id="JBHMQV010000001">
    <property type="protein sequence ID" value="MFC0842748.1"/>
    <property type="molecule type" value="Genomic_DNA"/>
</dbReference>
<dbReference type="InterPro" id="IPR036844">
    <property type="entry name" value="Hint_dom_sf"/>
</dbReference>
<feature type="compositionally biased region" description="Basic and acidic residues" evidence="2">
    <location>
        <begin position="590"/>
        <end position="607"/>
    </location>
</feature>
<sequence length="1433" mass="148615">MGRFWPKAGRIRGRATAAASGALSATLVLAILGGSTAEATAATTARAEQASYTKALATLDRVAAALPKAGTTPPPAPRSELDRLSAERDRQLVEDYAEFDEEDEVREAAKKALESSDPNAIKEFLEHGEAEARQRAKDKHDGTDVKNRKAIEAMRGTGGPVFNAEVERVLKSDAKARADFLAFGADIARAQDKKNDQSAKERAAELRKRVEMLVASGGPEVKKAAAAALATNDDKVIAEFLEKGYQIAAQKDADDRAAHEKALKEAQEAADKLRDLAEKAARAAEARTKLITAHGNAVKALKEASNAMTSAAGQARQADRMLSADRAGKTLSSYDSVKAEAARQVTIASGAAKAAQVAAGQAKVQAGVLVETGLTYGTQWSEVASGIAAAADAAVKASQTAQHAIEATEADAKGLNAKNQAELHEQQAKQWRANAEQHAKAAATLAEAAEKQAKIAADAAAHAKTARIAAEKAEKEAWEHAKKTREARVEAQRQAKIAAEQRAIAERERDLAAQARARAEKERDLAAAARARAEAEARTASAARADAQAAAATAASARADAEKQDGIAAKADENARGEETNARNARAKAFKAEQDHQAKESRARATEAFEASGRGTVDAGTARAAAESARADANTAKTAAGEARGAADTASGAAVRARSAATEAAGAAARARAAAAEATAHAARANAAANKAEAAAAAANAAANKAEAEAAATHAAALRANTQAAEATAQEARAGVAAHEAARLAGLAAVEANNALQAANRTKEEADGAVREAAMARLQAGIAGQASKAARTTAAGIADPANTAIELTAPFSGKDIDADFAAAVAAAAQEMGQEQVTSAEAKAAEAVKAAEAAEAAATRANAQVAPAFKAAADAARSSANAARSTAAAMKSAAEAAADGAKARAAAARANQADAQAQQDAKDARAAANQAYADATAARQAANQAEAEAARARGAAAEAEQHANAAAGAATLAEKEAATAQGAATQAQQDAVAAGKLAESAEGHAKSAETAAKNANTYAREADEAAKKAEEYEREQERKRREEAAKQDGAGGGPALTLQEAQALDDAHMSAEDYEKSRALADKSIKDFLLENGGEIIVDLLFEDIKKCIGEGNIESCFWAAVGALPWGKAIQVLKKLPAITKAVTRIVGGIGKFLEESAAAKKLIGKGEDLLGKFRKTPVCTVGEEANSFTPQTPVLMADGVREPIEKVRIGQKVVATDPDTGETGIRTVTNVIIGAGWKQLIEITVDTDGDAGNTTGTVTATGRHPFWVDGQGRWLHAEDLKAGDRLRTPDGELRKVVGTRARTEVRKVYNLTVQGVHTYYVLAGDAPVLVHNSSCRVLTKTDRITEHLKFSDLDAAKRELGGEVVARKPDGTPWDHVKEVRDAQNGLLKRLHQIKVDMSKAGVDHPSYAGLQEELSQASKMLDYSEKYVPRQ</sequence>
<dbReference type="InterPro" id="IPR003587">
    <property type="entry name" value="Hint_dom_N"/>
</dbReference>
<dbReference type="Pfam" id="PF07591">
    <property type="entry name" value="PT-HINT"/>
    <property type="match status" value="1"/>
</dbReference>
<evidence type="ECO:0000313" key="6">
    <source>
        <dbReference type="Proteomes" id="UP001589887"/>
    </source>
</evidence>
<dbReference type="RefSeq" id="WP_394317006.1">
    <property type="nucleotide sequence ID" value="NZ_JBHMQV010000001.1"/>
</dbReference>
<reference evidence="5 6" key="1">
    <citation type="submission" date="2024-09" db="EMBL/GenBank/DDBJ databases">
        <authorList>
            <person name="Sun Q."/>
            <person name="Mori K."/>
        </authorList>
    </citation>
    <scope>NUCLEOTIDE SEQUENCE [LARGE SCALE GENOMIC DNA]</scope>
    <source>
        <strain evidence="5 6">JCM 4557</strain>
    </source>
</reference>
<gene>
    <name evidence="5" type="ORF">ACFH04_03210</name>
</gene>
<evidence type="ECO:0000256" key="3">
    <source>
        <dbReference type="SAM" id="SignalP"/>
    </source>
</evidence>
<evidence type="ECO:0000256" key="2">
    <source>
        <dbReference type="SAM" id="MobiDB-lite"/>
    </source>
</evidence>
<dbReference type="InterPro" id="IPR030934">
    <property type="entry name" value="Intein_C"/>
</dbReference>
<evidence type="ECO:0000313" key="5">
    <source>
        <dbReference type="EMBL" id="MFC0842748.1"/>
    </source>
</evidence>
<dbReference type="SMART" id="SM00306">
    <property type="entry name" value="HintN"/>
    <property type="match status" value="1"/>
</dbReference>
<keyword evidence="6" id="KW-1185">Reference proteome</keyword>
<feature type="compositionally biased region" description="Basic and acidic residues" evidence="2">
    <location>
        <begin position="559"/>
        <end position="581"/>
    </location>
</feature>
<dbReference type="CDD" id="cd00081">
    <property type="entry name" value="Hint"/>
    <property type="match status" value="1"/>
</dbReference>
<dbReference type="PROSITE" id="PS50818">
    <property type="entry name" value="INTEIN_C_TER"/>
    <property type="match status" value="1"/>
</dbReference>
<dbReference type="Proteomes" id="UP001589887">
    <property type="component" value="Unassembled WGS sequence"/>
</dbReference>
<dbReference type="Gene3D" id="2.170.16.10">
    <property type="entry name" value="Hedgehog/Intein (Hint) domain"/>
    <property type="match status" value="1"/>
</dbReference>
<feature type="signal peptide" evidence="3">
    <location>
        <begin position="1"/>
        <end position="30"/>
    </location>
</feature>
<feature type="coiled-coil region" evidence="1">
    <location>
        <begin position="890"/>
        <end position="961"/>
    </location>
</feature>
<feature type="coiled-coil region" evidence="1">
    <location>
        <begin position="256"/>
        <end position="286"/>
    </location>
</feature>
<dbReference type="InterPro" id="IPR028948">
    <property type="entry name" value="Ntox28"/>
</dbReference>
<feature type="domain" description="Hint" evidence="4">
    <location>
        <begin position="1186"/>
        <end position="1291"/>
    </location>
</feature>
<feature type="region of interest" description="Disordered" evidence="2">
    <location>
        <begin position="994"/>
        <end position="1054"/>
    </location>
</feature>
<proteinExistence type="predicted"/>
<dbReference type="SUPFAM" id="SSF51294">
    <property type="entry name" value="Hedgehog/intein (Hint) domain"/>
    <property type="match status" value="1"/>
</dbReference>
<protein>
    <submittedName>
        <fullName evidence="5">Polymorphic toxin type 28 domain-containing protein</fullName>
    </submittedName>
</protein>
<keyword evidence="3" id="KW-0732">Signal</keyword>
<comment type="caution">
    <text evidence="5">The sequence shown here is derived from an EMBL/GenBank/DDBJ whole genome shotgun (WGS) entry which is preliminary data.</text>
</comment>
<evidence type="ECO:0000259" key="4">
    <source>
        <dbReference type="SMART" id="SM00306"/>
    </source>
</evidence>
<feature type="chain" id="PRO_5046555583" evidence="3">
    <location>
        <begin position="31"/>
        <end position="1433"/>
    </location>
</feature>
<feature type="region of interest" description="Disordered" evidence="2">
    <location>
        <begin position="556"/>
        <end position="620"/>
    </location>
</feature>
<keyword evidence="1" id="KW-0175">Coiled coil</keyword>
<dbReference type="NCBIfam" id="TIGR01443">
    <property type="entry name" value="intein_Cterm"/>
    <property type="match status" value="1"/>
</dbReference>
<accession>A0ABV6TAB8</accession>
<feature type="coiled-coil region" evidence="1">
    <location>
        <begin position="836"/>
        <end position="863"/>
    </location>
</feature>
<organism evidence="5 6">
    <name type="scientific">Streptomyces noboritoensis</name>
    <dbReference type="NCBI Taxonomy" id="67337"/>
    <lineage>
        <taxon>Bacteria</taxon>
        <taxon>Bacillati</taxon>
        <taxon>Actinomycetota</taxon>
        <taxon>Actinomycetes</taxon>
        <taxon>Kitasatosporales</taxon>
        <taxon>Streptomycetaceae</taxon>
        <taxon>Streptomyces</taxon>
    </lineage>
</organism>
<evidence type="ECO:0000256" key="1">
    <source>
        <dbReference type="SAM" id="Coils"/>
    </source>
</evidence>
<name>A0ABV6TAB8_9ACTN</name>
<feature type="coiled-coil region" evidence="1">
    <location>
        <begin position="405"/>
        <end position="452"/>
    </location>
</feature>
<feature type="coiled-coil region" evidence="1">
    <location>
        <begin position="675"/>
        <end position="711"/>
    </location>
</feature>
<dbReference type="Pfam" id="PF15605">
    <property type="entry name" value="Ntox28"/>
    <property type="match status" value="1"/>
</dbReference>
<feature type="compositionally biased region" description="Basic and acidic residues" evidence="2">
    <location>
        <begin position="1019"/>
        <end position="1045"/>
    </location>
</feature>